<protein>
    <recommendedName>
        <fullName evidence="3">DUF3849 domain-containing protein</fullName>
    </recommendedName>
</protein>
<dbReference type="EMBL" id="CYZT01000002">
    <property type="protein sequence ID" value="CUN55712.1"/>
    <property type="molecule type" value="Genomic_DNA"/>
</dbReference>
<dbReference type="AlphaFoldDB" id="A0A173XUN6"/>
<name>A0A173XUN6_FLAPL</name>
<dbReference type="Proteomes" id="UP000095746">
    <property type="component" value="Unassembled WGS sequence"/>
</dbReference>
<evidence type="ECO:0000313" key="2">
    <source>
        <dbReference type="Proteomes" id="UP000095746"/>
    </source>
</evidence>
<reference evidence="1 2" key="1">
    <citation type="submission" date="2015-09" db="EMBL/GenBank/DDBJ databases">
        <authorList>
            <consortium name="Pathogen Informatics"/>
        </authorList>
    </citation>
    <scope>NUCLEOTIDE SEQUENCE [LARGE SCALE GENOMIC DNA]</scope>
    <source>
        <strain evidence="1 2">2789STDY5608854</strain>
    </source>
</reference>
<evidence type="ECO:0000313" key="1">
    <source>
        <dbReference type="EMBL" id="CUN55712.1"/>
    </source>
</evidence>
<proteinExistence type="predicted"/>
<accession>A0A173XUN6</accession>
<sequence length="261" mass="30198">MTNYQKRKEKNDEYRSKIMRFTFQLSLGDSEVREWFEQQPEKGAYLKDLILRDKAERLGYREQKSAEPDKAGDYEIIQSIRMGGRVLLMGFNPKDETYMTCYQQYNFLGETMYPEALACKSYLEIAETFLNRLQAQVEKVKAFRAARNVPYAVLGAEACLPPSEESLQGKLIVLRPTSLAPEYRTADCQLGFALSGFGCTPDARGRAVYFEELYSGERCRWDITDVLGVANPEKIPDWAKEKLREYEKKRTEPKKDRGEAR</sequence>
<organism evidence="1 2">
    <name type="scientific">Flavonifractor plautii</name>
    <name type="common">Fusobacterium plautii</name>
    <dbReference type="NCBI Taxonomy" id="292800"/>
    <lineage>
        <taxon>Bacteria</taxon>
        <taxon>Bacillati</taxon>
        <taxon>Bacillota</taxon>
        <taxon>Clostridia</taxon>
        <taxon>Eubacteriales</taxon>
        <taxon>Oscillospiraceae</taxon>
        <taxon>Flavonifractor</taxon>
    </lineage>
</organism>
<evidence type="ECO:0008006" key="3">
    <source>
        <dbReference type="Google" id="ProtNLM"/>
    </source>
</evidence>
<gene>
    <name evidence="1" type="ORF">ERS852411_00095</name>
</gene>